<dbReference type="Pfam" id="PF08239">
    <property type="entry name" value="SH3_3"/>
    <property type="match status" value="1"/>
</dbReference>
<dbReference type="Proteomes" id="UP000675880">
    <property type="component" value="Unassembled WGS sequence"/>
</dbReference>
<dbReference type="EMBL" id="CAJNBJ010000001">
    <property type="protein sequence ID" value="CAE6690150.1"/>
    <property type="molecule type" value="Genomic_DNA"/>
</dbReference>
<feature type="domain" description="SH3b" evidence="2">
    <location>
        <begin position="27"/>
        <end position="90"/>
    </location>
</feature>
<evidence type="ECO:0000259" key="2">
    <source>
        <dbReference type="PROSITE" id="PS51781"/>
    </source>
</evidence>
<dbReference type="RefSeq" id="WP_213040116.1">
    <property type="nucleotide sequence ID" value="NZ_CAJNBJ010000001.1"/>
</dbReference>
<protein>
    <recommendedName>
        <fullName evidence="2">SH3b domain-containing protein</fullName>
    </recommendedName>
</protein>
<dbReference type="PROSITE" id="PS51781">
    <property type="entry name" value="SH3B"/>
    <property type="match status" value="1"/>
</dbReference>
<feature type="compositionally biased region" description="Low complexity" evidence="1">
    <location>
        <begin position="106"/>
        <end position="120"/>
    </location>
</feature>
<dbReference type="InterPro" id="IPR003646">
    <property type="entry name" value="SH3-like_bac-type"/>
</dbReference>
<comment type="caution">
    <text evidence="3">The sequence shown here is derived from an EMBL/GenBank/DDBJ whole genome shotgun (WGS) entry which is preliminary data.</text>
</comment>
<evidence type="ECO:0000313" key="4">
    <source>
        <dbReference type="Proteomes" id="UP000675880"/>
    </source>
</evidence>
<feature type="region of interest" description="Disordered" evidence="1">
    <location>
        <begin position="105"/>
        <end position="137"/>
    </location>
</feature>
<organism evidence="3 4">
    <name type="scientific">Nitrospira defluvii</name>
    <dbReference type="NCBI Taxonomy" id="330214"/>
    <lineage>
        <taxon>Bacteria</taxon>
        <taxon>Pseudomonadati</taxon>
        <taxon>Nitrospirota</taxon>
        <taxon>Nitrospiria</taxon>
        <taxon>Nitrospirales</taxon>
        <taxon>Nitrospiraceae</taxon>
        <taxon>Nitrospira</taxon>
    </lineage>
</organism>
<evidence type="ECO:0000313" key="3">
    <source>
        <dbReference type="EMBL" id="CAE6690150.1"/>
    </source>
</evidence>
<name>A0ABM8QCV6_9BACT</name>
<accession>A0ABM8QCV6</accession>
<sequence length="170" mass="18023">MTQPRRNWIPLVAFCAVLVTGGVEAWAETVYVQAKTAQLRLGKTSLDAVVGNVKYGDALEVVGRDGSWVEVKTATGAKGWIFSNKTSSTKPSGTNDALARLGQSMRGGDASATTASAGARGLDKASEGYADRTGVSARDREAVDRMTAYQIADQEVEEFLREGGLGEYAK</sequence>
<feature type="compositionally biased region" description="Basic and acidic residues" evidence="1">
    <location>
        <begin position="121"/>
        <end position="130"/>
    </location>
</feature>
<gene>
    <name evidence="3" type="ORF">NSPZN2_10183</name>
</gene>
<dbReference type="Gene3D" id="2.30.30.40">
    <property type="entry name" value="SH3 Domains"/>
    <property type="match status" value="1"/>
</dbReference>
<dbReference type="SMART" id="SM00287">
    <property type="entry name" value="SH3b"/>
    <property type="match status" value="1"/>
</dbReference>
<reference evidence="3 4" key="1">
    <citation type="submission" date="2021-02" db="EMBL/GenBank/DDBJ databases">
        <authorList>
            <person name="Han P."/>
        </authorList>
    </citation>
    <scope>NUCLEOTIDE SEQUENCE [LARGE SCALE GENOMIC DNA]</scope>
    <source>
        <strain evidence="3">Candidatus Nitrospira sp. ZN2</strain>
    </source>
</reference>
<proteinExistence type="predicted"/>
<evidence type="ECO:0000256" key="1">
    <source>
        <dbReference type="SAM" id="MobiDB-lite"/>
    </source>
</evidence>
<keyword evidence="4" id="KW-1185">Reference proteome</keyword>